<gene>
    <name evidence="5" type="ORF">Mkiyose1413_43410</name>
    <name evidence="4" type="ORF">SRL2020028_32410</name>
</gene>
<dbReference type="InterPro" id="IPR029058">
    <property type="entry name" value="AB_hydrolase_fold"/>
</dbReference>
<dbReference type="Proteomes" id="UP001165663">
    <property type="component" value="Unassembled WGS sequence"/>
</dbReference>
<accession>A0A9P3Q7T6</accession>
<comment type="caution">
    <text evidence="5">The sequence shown here is derived from an EMBL/GenBank/DDBJ whole genome shotgun (WGS) entry which is preliminary data.</text>
</comment>
<sequence length="303" mass="32424">MSYQELTFRSQDSMCSGWHFAGRDDGTPARPVVVMAHGFGGTKDSGLQPFAEKFSAAGLDVLAFDYRGFGTSEGAPRQSISIKRQEQDYQAAVACAKALPGVDPNRVVLWGVSMSGGHVLRVAAGRDDVVAVIAMTPLTDPLATGAAVLKQHTLGTALRTTVDGVRSRWAVARGRTPVLMKLTSRPGEHGALSLDGAYENYLSIAGPSWRNEVDSGVGFELAKVKTKAAAKSLRAALLIQIADFDRFVPASSIAKTAVHGRAQVHHYPCDHFDVWPGHDWFDQASNDQIGFLARALGPAQLPV</sequence>
<comment type="similarity">
    <text evidence="1">Belongs to the AB hydrolase superfamily.</text>
</comment>
<evidence type="ECO:0000256" key="1">
    <source>
        <dbReference type="ARBA" id="ARBA00008645"/>
    </source>
</evidence>
<reference evidence="5" key="1">
    <citation type="submission" date="2022-08" db="EMBL/GenBank/DDBJ databases">
        <title>Mycobacterium kiyosense sp. nov., scotochromogenic slow-glowing species isolated from respiratory specimens.</title>
        <authorList>
            <person name="Fukano H."/>
            <person name="Kazumi Y."/>
            <person name="Sakagami N."/>
            <person name="Ato M."/>
            <person name="Mitarai S."/>
            <person name="Hoshino Y."/>
        </authorList>
    </citation>
    <scope>NUCLEOTIDE SEQUENCE</scope>
    <source>
        <strain evidence="5">1413</strain>
        <strain evidence="4">SRL2020-028</strain>
    </source>
</reference>
<organism evidence="5 6">
    <name type="scientific">Mycobacterium kiyosense</name>
    <dbReference type="NCBI Taxonomy" id="2871094"/>
    <lineage>
        <taxon>Bacteria</taxon>
        <taxon>Bacillati</taxon>
        <taxon>Actinomycetota</taxon>
        <taxon>Actinomycetes</taxon>
        <taxon>Mycobacteriales</taxon>
        <taxon>Mycobacteriaceae</taxon>
        <taxon>Mycobacterium</taxon>
    </lineage>
</organism>
<dbReference type="SUPFAM" id="SSF53474">
    <property type="entry name" value="alpha/beta-Hydrolases"/>
    <property type="match status" value="1"/>
</dbReference>
<keyword evidence="6" id="KW-1185">Reference proteome</keyword>
<evidence type="ECO:0000313" key="6">
    <source>
        <dbReference type="Proteomes" id="UP001064782"/>
    </source>
</evidence>
<dbReference type="AlphaFoldDB" id="A0A9P3Q7T6"/>
<dbReference type="EMBL" id="BRZI01000044">
    <property type="protein sequence ID" value="GLD32458.1"/>
    <property type="molecule type" value="Genomic_DNA"/>
</dbReference>
<dbReference type="PANTHER" id="PTHR22946">
    <property type="entry name" value="DIENELACTONE HYDROLASE DOMAIN-CONTAINING PROTEIN-RELATED"/>
    <property type="match status" value="1"/>
</dbReference>
<evidence type="ECO:0000259" key="3">
    <source>
        <dbReference type="Pfam" id="PF12146"/>
    </source>
</evidence>
<dbReference type="Gene3D" id="3.40.50.1820">
    <property type="entry name" value="alpha/beta hydrolase"/>
    <property type="match status" value="1"/>
</dbReference>
<evidence type="ECO:0000256" key="2">
    <source>
        <dbReference type="ARBA" id="ARBA00022801"/>
    </source>
</evidence>
<dbReference type="RefSeq" id="WP_236976784.1">
    <property type="nucleotide sequence ID" value="NZ_BRXE01000038.1"/>
</dbReference>
<dbReference type="EMBL" id="BRXE01000038">
    <property type="protein sequence ID" value="GLB83985.1"/>
    <property type="molecule type" value="Genomic_DNA"/>
</dbReference>
<dbReference type="GeneID" id="83631618"/>
<keyword evidence="2 5" id="KW-0378">Hydrolase</keyword>
<dbReference type="PANTHER" id="PTHR22946:SF9">
    <property type="entry name" value="POLYKETIDE TRANSFERASE AF380"/>
    <property type="match status" value="1"/>
</dbReference>
<protein>
    <submittedName>
        <fullName evidence="5">Alpha/beta hydrolase</fullName>
    </submittedName>
</protein>
<name>A0A9P3Q7T6_9MYCO</name>
<dbReference type="InterPro" id="IPR050261">
    <property type="entry name" value="FrsA_esterase"/>
</dbReference>
<evidence type="ECO:0000313" key="4">
    <source>
        <dbReference type="EMBL" id="GLB83985.1"/>
    </source>
</evidence>
<evidence type="ECO:0000313" key="5">
    <source>
        <dbReference type="EMBL" id="GLD32458.1"/>
    </source>
</evidence>
<dbReference type="GO" id="GO:0052689">
    <property type="term" value="F:carboxylic ester hydrolase activity"/>
    <property type="evidence" value="ECO:0007669"/>
    <property type="project" value="UniProtKB-ARBA"/>
</dbReference>
<dbReference type="InterPro" id="IPR022742">
    <property type="entry name" value="Hydrolase_4"/>
</dbReference>
<proteinExistence type="inferred from homology"/>
<dbReference type="Pfam" id="PF12146">
    <property type="entry name" value="Hydrolase_4"/>
    <property type="match status" value="1"/>
</dbReference>
<dbReference type="Proteomes" id="UP001064782">
    <property type="component" value="Unassembled WGS sequence"/>
</dbReference>
<feature type="domain" description="Serine aminopeptidase S33" evidence="3">
    <location>
        <begin position="28"/>
        <end position="179"/>
    </location>
</feature>